<dbReference type="InterPro" id="IPR025166">
    <property type="entry name" value="Integrase_DNA_bind_dom"/>
</dbReference>
<dbReference type="Pfam" id="PF13356">
    <property type="entry name" value="Arm-DNA-bind_3"/>
    <property type="match status" value="1"/>
</dbReference>
<dbReference type="InterPro" id="IPR038488">
    <property type="entry name" value="Integrase_DNA-bd_sf"/>
</dbReference>
<gene>
    <name evidence="8" type="ORF">D7S86_09635</name>
</gene>
<dbReference type="OrthoDB" id="9775880at2"/>
<evidence type="ECO:0000256" key="2">
    <source>
        <dbReference type="ARBA" id="ARBA00022908"/>
    </source>
</evidence>
<comment type="caution">
    <text evidence="8">The sequence shown here is derived from an EMBL/GenBank/DDBJ whole genome shotgun (WGS) entry which is preliminary data.</text>
</comment>
<reference evidence="8 9" key="1">
    <citation type="submission" date="2018-10" db="EMBL/GenBank/DDBJ databases">
        <title>Robbsia sp. DHC34, isolated from soil.</title>
        <authorList>
            <person name="Gao Z.-H."/>
            <person name="Qiu L.-H."/>
        </authorList>
    </citation>
    <scope>NUCLEOTIDE SEQUENCE [LARGE SCALE GENOMIC DNA]</scope>
    <source>
        <strain evidence="8 9">DHC34</strain>
    </source>
</reference>
<evidence type="ECO:0000259" key="6">
    <source>
        <dbReference type="PROSITE" id="PS51898"/>
    </source>
</evidence>
<dbReference type="EMBL" id="RBZU01000003">
    <property type="protein sequence ID" value="RKP56612.1"/>
    <property type="molecule type" value="Genomic_DNA"/>
</dbReference>
<evidence type="ECO:0000256" key="3">
    <source>
        <dbReference type="ARBA" id="ARBA00023125"/>
    </source>
</evidence>
<protein>
    <submittedName>
        <fullName evidence="8">DUF4102 domain-containing protein</fullName>
    </submittedName>
</protein>
<dbReference type="GO" id="GO:0003677">
    <property type="term" value="F:DNA binding"/>
    <property type="evidence" value="ECO:0007669"/>
    <property type="project" value="UniProtKB-UniRule"/>
</dbReference>
<dbReference type="AlphaFoldDB" id="A0A494Y1G8"/>
<dbReference type="InterPro" id="IPR053876">
    <property type="entry name" value="Phage_int_M"/>
</dbReference>
<dbReference type="Pfam" id="PF00589">
    <property type="entry name" value="Phage_integrase"/>
    <property type="match status" value="1"/>
</dbReference>
<evidence type="ECO:0000256" key="4">
    <source>
        <dbReference type="ARBA" id="ARBA00023172"/>
    </source>
</evidence>
<proteinExistence type="inferred from homology"/>
<dbReference type="Proteomes" id="UP000270342">
    <property type="component" value="Unassembled WGS sequence"/>
</dbReference>
<evidence type="ECO:0000256" key="1">
    <source>
        <dbReference type="ARBA" id="ARBA00008857"/>
    </source>
</evidence>
<name>A0A494Y1G8_9BURK</name>
<evidence type="ECO:0000313" key="8">
    <source>
        <dbReference type="EMBL" id="RKP56612.1"/>
    </source>
</evidence>
<dbReference type="CDD" id="cd00801">
    <property type="entry name" value="INT_P4_C"/>
    <property type="match status" value="1"/>
</dbReference>
<accession>A0A494Y1G8</accession>
<dbReference type="SUPFAM" id="SSF56349">
    <property type="entry name" value="DNA breaking-rejoining enzymes"/>
    <property type="match status" value="1"/>
</dbReference>
<dbReference type="InterPro" id="IPR002104">
    <property type="entry name" value="Integrase_catalytic"/>
</dbReference>
<evidence type="ECO:0000313" key="9">
    <source>
        <dbReference type="Proteomes" id="UP000270342"/>
    </source>
</evidence>
<keyword evidence="9" id="KW-1185">Reference proteome</keyword>
<keyword evidence="3 5" id="KW-0238">DNA-binding</keyword>
<keyword evidence="4" id="KW-0233">DNA recombination</keyword>
<evidence type="ECO:0000256" key="5">
    <source>
        <dbReference type="PROSITE-ProRule" id="PRU01248"/>
    </source>
</evidence>
<dbReference type="Gene3D" id="1.10.150.130">
    <property type="match status" value="1"/>
</dbReference>
<sequence length="400" mass="46018">MPESLLRDLQCRLAKPRTTVYRIRDGGGLFLLIKPDGLKYWQYRYTKPDGREGLIQIGPYPRTKLDQARLARNELREIVARGDDPAVLKKREKAQRRSDPLRTLTFKQCATKYIETHTPTWRNPKHAQQWTNTLTTYAYPVMGAFRPRDIDTELVLRVLSPIWTEKNETASRLRGRIENILDWSKVQGLREGDNPARWSGHLDHLLPAPSKVQKPKHHAALAYSQVNAFIRTLRQQAALSAKALEFTILTACRTNEMIGATWDEIDIDAALWIVPAERMKGKREHRVPLSTSAITLLRALPTRGRPGVVFEGVRENKPMSNMALLLLLRRMERTDLTTHGFRSTFRDWAAECTAFANEVAEMALAHSIRDKTESAYRRGDLLDKRRELMQAWADYIEQDA</sequence>
<dbReference type="PANTHER" id="PTHR30629">
    <property type="entry name" value="PROPHAGE INTEGRASE"/>
    <property type="match status" value="1"/>
</dbReference>
<feature type="domain" description="Core-binding (CB)" evidence="7">
    <location>
        <begin position="104"/>
        <end position="185"/>
    </location>
</feature>
<dbReference type="Pfam" id="PF22022">
    <property type="entry name" value="Phage_int_M"/>
    <property type="match status" value="1"/>
</dbReference>
<dbReference type="PROSITE" id="PS51898">
    <property type="entry name" value="TYR_RECOMBINASE"/>
    <property type="match status" value="1"/>
</dbReference>
<dbReference type="RefSeq" id="WP_121085779.1">
    <property type="nucleotide sequence ID" value="NZ_RBZU01000003.1"/>
</dbReference>
<dbReference type="InterPro" id="IPR044068">
    <property type="entry name" value="CB"/>
</dbReference>
<organism evidence="8 9">
    <name type="scientific">Pararobbsia silviterrae</name>
    <dbReference type="NCBI Taxonomy" id="1792498"/>
    <lineage>
        <taxon>Bacteria</taxon>
        <taxon>Pseudomonadati</taxon>
        <taxon>Pseudomonadota</taxon>
        <taxon>Betaproteobacteria</taxon>
        <taxon>Burkholderiales</taxon>
        <taxon>Burkholderiaceae</taxon>
        <taxon>Pararobbsia</taxon>
    </lineage>
</organism>
<dbReference type="InterPro" id="IPR050808">
    <property type="entry name" value="Phage_Integrase"/>
</dbReference>
<dbReference type="InterPro" id="IPR011010">
    <property type="entry name" value="DNA_brk_join_enz"/>
</dbReference>
<dbReference type="PANTHER" id="PTHR30629:SF2">
    <property type="entry name" value="PROPHAGE INTEGRASE INTS-RELATED"/>
    <property type="match status" value="1"/>
</dbReference>
<dbReference type="Gene3D" id="3.30.160.390">
    <property type="entry name" value="Integrase, DNA-binding domain"/>
    <property type="match status" value="1"/>
</dbReference>
<dbReference type="PROSITE" id="PS51900">
    <property type="entry name" value="CB"/>
    <property type="match status" value="1"/>
</dbReference>
<dbReference type="Gene3D" id="1.10.443.10">
    <property type="entry name" value="Intergrase catalytic core"/>
    <property type="match status" value="1"/>
</dbReference>
<dbReference type="InterPro" id="IPR013762">
    <property type="entry name" value="Integrase-like_cat_sf"/>
</dbReference>
<dbReference type="GO" id="GO:0006310">
    <property type="term" value="P:DNA recombination"/>
    <property type="evidence" value="ECO:0007669"/>
    <property type="project" value="UniProtKB-KW"/>
</dbReference>
<dbReference type="InterPro" id="IPR010998">
    <property type="entry name" value="Integrase_recombinase_N"/>
</dbReference>
<evidence type="ECO:0000259" key="7">
    <source>
        <dbReference type="PROSITE" id="PS51900"/>
    </source>
</evidence>
<keyword evidence="2" id="KW-0229">DNA integration</keyword>
<dbReference type="GO" id="GO:0015074">
    <property type="term" value="P:DNA integration"/>
    <property type="evidence" value="ECO:0007669"/>
    <property type="project" value="UniProtKB-KW"/>
</dbReference>
<feature type="domain" description="Tyr recombinase" evidence="6">
    <location>
        <begin position="216"/>
        <end position="389"/>
    </location>
</feature>
<comment type="similarity">
    <text evidence="1">Belongs to the 'phage' integrase family.</text>
</comment>